<evidence type="ECO:0000256" key="5">
    <source>
        <dbReference type="ARBA" id="ARBA00022989"/>
    </source>
</evidence>
<dbReference type="InterPro" id="IPR006153">
    <property type="entry name" value="Cation/H_exchanger_TM"/>
</dbReference>
<feature type="transmembrane region" description="Helical" evidence="10">
    <location>
        <begin position="236"/>
        <end position="256"/>
    </location>
</feature>
<keyword evidence="5 10" id="KW-1133">Transmembrane helix</keyword>
<keyword evidence="9" id="KW-0739">Sodium transport</keyword>
<feature type="transmembrane region" description="Helical" evidence="10">
    <location>
        <begin position="277"/>
        <end position="295"/>
    </location>
</feature>
<feature type="transmembrane region" description="Helical" evidence="10">
    <location>
        <begin position="307"/>
        <end position="325"/>
    </location>
</feature>
<feature type="transmembrane region" description="Helical" evidence="10">
    <location>
        <begin position="29"/>
        <end position="48"/>
    </location>
</feature>
<evidence type="ECO:0000259" key="11">
    <source>
        <dbReference type="Pfam" id="PF00999"/>
    </source>
</evidence>
<sequence length="518" mass="58396">MLVSTIVLLLASVFSSIIAGFIPRFSINYISILVGIILGLIIPLNELVAPFKSEAFMYIVAPLIYFEGQTTRMNLVGKKFWQIIQTAIVLVLVATIFTGFAVSLLGVQLALAFLMGALSTPTDATATESVSVGLIVPEEQESILKVESLFNDASGIILVSAMALWVKNGHFNYQQTLLDFLRSAGGGMLIGTMAALLMISFRQLLTRSNRFAYNAQNMLFLITPFIVYFIAEEAKVSGIIAVVCAGLMQNSEGMRSRFVLPRQYHNGITLMNLFREILNNMVFIILGLLVVRIIRADLVVGNTNIEWISIGIVLYVVNLIIRYCYGLIVRMTNRGSIIFALGGVHGAVTLALVYMIIDSVSSSQFGIIILAEMLMIVLSMVVPSIAFRFLLPHNLSVKESIRQTNRLRDEMVEEGINAVKKIYLPENVRQSVLYDLQDQKNANSFSDFWRQWIQASWRTEFSDQERELEQRALLWAFRAERQYLDMVSQRENMQEYVYELFNDVLLAESILLDQDKFY</sequence>
<evidence type="ECO:0000256" key="8">
    <source>
        <dbReference type="ARBA" id="ARBA00023136"/>
    </source>
</evidence>
<feature type="transmembrane region" description="Helical" evidence="10">
    <location>
        <begin position="363"/>
        <end position="391"/>
    </location>
</feature>
<comment type="subcellular location">
    <subcellularLocation>
        <location evidence="1">Cell membrane</location>
        <topology evidence="1">Multi-pass membrane protein</topology>
    </subcellularLocation>
</comment>
<feature type="transmembrane region" description="Helical" evidence="10">
    <location>
        <begin position="87"/>
        <end position="114"/>
    </location>
</feature>
<dbReference type="InterPro" id="IPR018422">
    <property type="entry name" value="Cation/H_exchanger_CPA1"/>
</dbReference>
<gene>
    <name evidence="12" type="ORF">H5S41_08265</name>
</gene>
<dbReference type="PANTHER" id="PTHR10110">
    <property type="entry name" value="SODIUM/HYDROGEN EXCHANGER"/>
    <property type="match status" value="1"/>
</dbReference>
<keyword evidence="6" id="KW-0915">Sodium</keyword>
<dbReference type="GO" id="GO:0005886">
    <property type="term" value="C:plasma membrane"/>
    <property type="evidence" value="ECO:0007669"/>
    <property type="project" value="UniProtKB-SubCell"/>
</dbReference>
<evidence type="ECO:0000256" key="7">
    <source>
        <dbReference type="ARBA" id="ARBA00023065"/>
    </source>
</evidence>
<dbReference type="Gene3D" id="6.10.140.1330">
    <property type="match status" value="1"/>
</dbReference>
<reference evidence="12 13" key="1">
    <citation type="submission" date="2020-07" db="EMBL/GenBank/DDBJ databases">
        <title>Description of Limosilactobacillus balticus sp. nov., Limosilactobacillus agrestis sp. nov., Limosilactobacillus albertensis sp. nov., Limosilactobacillus rudii sp. nov., Limosilactobacillus fastidiosus sp. nov., five novel Limosilactobacillus species isolated from the vertebrate gastrointestinal tract, and proposal of 6 subspecies of Limosilactobacillus reuteri adapted to the gastrointestinal tract of specific vertebrate hosts.</title>
        <authorList>
            <person name="Li F."/>
            <person name="Cheng C."/>
            <person name="Zheng J."/>
            <person name="Quevedo R.M."/>
            <person name="Li J."/>
            <person name="Roos S."/>
            <person name="Gaenzle M.G."/>
            <person name="Walter J."/>
        </authorList>
    </citation>
    <scope>NUCLEOTIDE SEQUENCE [LARGE SCALE GENOMIC DNA]</scope>
    <source>
        <strain evidence="12 13">Lr3000</strain>
    </source>
</reference>
<protein>
    <submittedName>
        <fullName evidence="12">Cation:proton antiporter</fullName>
    </submittedName>
</protein>
<evidence type="ECO:0000256" key="2">
    <source>
        <dbReference type="ARBA" id="ARBA00022448"/>
    </source>
</evidence>
<keyword evidence="8 10" id="KW-0472">Membrane</keyword>
<accession>A0A839H5K7</accession>
<evidence type="ECO:0000256" key="6">
    <source>
        <dbReference type="ARBA" id="ARBA00023053"/>
    </source>
</evidence>
<evidence type="ECO:0000256" key="9">
    <source>
        <dbReference type="ARBA" id="ARBA00023201"/>
    </source>
</evidence>
<organism evidence="12 13">
    <name type="scientific">Limosilactobacillus albertensis</name>
    <dbReference type="NCBI Taxonomy" id="2759752"/>
    <lineage>
        <taxon>Bacteria</taxon>
        <taxon>Bacillati</taxon>
        <taxon>Bacillota</taxon>
        <taxon>Bacilli</taxon>
        <taxon>Lactobacillales</taxon>
        <taxon>Lactobacillaceae</taxon>
        <taxon>Limosilactobacillus</taxon>
    </lineage>
</organism>
<dbReference type="Pfam" id="PF00999">
    <property type="entry name" value="Na_H_Exchanger"/>
    <property type="match status" value="1"/>
</dbReference>
<comment type="caution">
    <text evidence="12">The sequence shown here is derived from an EMBL/GenBank/DDBJ whole genome shotgun (WGS) entry which is preliminary data.</text>
</comment>
<proteinExistence type="predicted"/>
<dbReference type="RefSeq" id="WP_182602937.1">
    <property type="nucleotide sequence ID" value="NZ_JACIVD010000066.1"/>
</dbReference>
<evidence type="ECO:0000256" key="3">
    <source>
        <dbReference type="ARBA" id="ARBA00022475"/>
    </source>
</evidence>
<dbReference type="Proteomes" id="UP000547628">
    <property type="component" value="Unassembled WGS sequence"/>
</dbReference>
<feature type="transmembrane region" description="Helical" evidence="10">
    <location>
        <begin position="180"/>
        <end position="199"/>
    </location>
</feature>
<name>A0A839H5K7_9LACO</name>
<evidence type="ECO:0000256" key="10">
    <source>
        <dbReference type="SAM" id="Phobius"/>
    </source>
</evidence>
<dbReference type="GO" id="GO:0015386">
    <property type="term" value="F:potassium:proton antiporter activity"/>
    <property type="evidence" value="ECO:0007669"/>
    <property type="project" value="TreeGrafter"/>
</dbReference>
<keyword evidence="3" id="KW-1003">Cell membrane</keyword>
<dbReference type="GO" id="GO:0098719">
    <property type="term" value="P:sodium ion import across plasma membrane"/>
    <property type="evidence" value="ECO:0007669"/>
    <property type="project" value="TreeGrafter"/>
</dbReference>
<keyword evidence="4 10" id="KW-0812">Transmembrane</keyword>
<dbReference type="AlphaFoldDB" id="A0A839H5K7"/>
<keyword evidence="7" id="KW-0406">Ion transport</keyword>
<evidence type="ECO:0000313" key="12">
    <source>
        <dbReference type="EMBL" id="MBB1123950.1"/>
    </source>
</evidence>
<dbReference type="GO" id="GO:0015385">
    <property type="term" value="F:sodium:proton antiporter activity"/>
    <property type="evidence" value="ECO:0007669"/>
    <property type="project" value="InterPro"/>
</dbReference>
<dbReference type="EMBL" id="JACIVD010000066">
    <property type="protein sequence ID" value="MBB1123950.1"/>
    <property type="molecule type" value="Genomic_DNA"/>
</dbReference>
<feature type="transmembrane region" description="Helical" evidence="10">
    <location>
        <begin position="337"/>
        <end position="357"/>
    </location>
</feature>
<evidence type="ECO:0000256" key="1">
    <source>
        <dbReference type="ARBA" id="ARBA00004651"/>
    </source>
</evidence>
<feature type="domain" description="Cation/H+ exchanger transmembrane" evidence="11">
    <location>
        <begin position="23"/>
        <end position="379"/>
    </location>
</feature>
<dbReference type="GO" id="GO:0051453">
    <property type="term" value="P:regulation of intracellular pH"/>
    <property type="evidence" value="ECO:0007669"/>
    <property type="project" value="TreeGrafter"/>
</dbReference>
<keyword evidence="2" id="KW-0813">Transport</keyword>
<dbReference type="PANTHER" id="PTHR10110:SF86">
    <property type="entry name" value="SODIUM_HYDROGEN EXCHANGER 7"/>
    <property type="match status" value="1"/>
</dbReference>
<evidence type="ECO:0000313" key="13">
    <source>
        <dbReference type="Proteomes" id="UP000547628"/>
    </source>
</evidence>
<evidence type="ECO:0000256" key="4">
    <source>
        <dbReference type="ARBA" id="ARBA00022692"/>
    </source>
</evidence>